<evidence type="ECO:0000313" key="2">
    <source>
        <dbReference type="Proteomes" id="UP001159363"/>
    </source>
</evidence>
<organism evidence="1 2">
    <name type="scientific">Dryococelus australis</name>
    <dbReference type="NCBI Taxonomy" id="614101"/>
    <lineage>
        <taxon>Eukaryota</taxon>
        <taxon>Metazoa</taxon>
        <taxon>Ecdysozoa</taxon>
        <taxon>Arthropoda</taxon>
        <taxon>Hexapoda</taxon>
        <taxon>Insecta</taxon>
        <taxon>Pterygota</taxon>
        <taxon>Neoptera</taxon>
        <taxon>Polyneoptera</taxon>
        <taxon>Phasmatodea</taxon>
        <taxon>Verophasmatodea</taxon>
        <taxon>Anareolatae</taxon>
        <taxon>Phasmatidae</taxon>
        <taxon>Eurycanthinae</taxon>
        <taxon>Dryococelus</taxon>
    </lineage>
</organism>
<sequence length="265" mass="29573">MRKSSGKSALLPVLENHLKPSYDLPNESENTSYVMDDGYLLHLCFCQRHETHVEIVSKYVSYLQLKNEYFRHGYSSEVLVVENSFAVLPPDMLLYNASNKTQLITLLSIHLRKSGVNVVQAESDADTLLVLNAVSKGKLRKTTILVGEDTDLVLLLVAHSEGNTYMLIPSKGKRARKVFHITQHQEVLGSMKDYMLFIHAFTGCDTTLHGKGKSLQFVKLNKVTVFNDKSSSLQEVAEAGEAFMCVIYGGKPSENNNNTSSTLKL</sequence>
<accession>A0ABQ9HCI6</accession>
<proteinExistence type="predicted"/>
<name>A0ABQ9HCI6_9NEOP</name>
<dbReference type="Proteomes" id="UP001159363">
    <property type="component" value="Chromosome 5"/>
</dbReference>
<reference evidence="1 2" key="1">
    <citation type="submission" date="2023-02" db="EMBL/GenBank/DDBJ databases">
        <title>LHISI_Scaffold_Assembly.</title>
        <authorList>
            <person name="Stuart O.P."/>
            <person name="Cleave R."/>
            <person name="Magrath M.J.L."/>
            <person name="Mikheyev A.S."/>
        </authorList>
    </citation>
    <scope>NUCLEOTIDE SEQUENCE [LARGE SCALE GENOMIC DNA]</scope>
    <source>
        <strain evidence="1">Daus_M_001</strain>
        <tissue evidence="1">Leg muscle</tissue>
    </source>
</reference>
<comment type="caution">
    <text evidence="1">The sequence shown here is derived from an EMBL/GenBank/DDBJ whole genome shotgun (WGS) entry which is preliminary data.</text>
</comment>
<gene>
    <name evidence="1" type="ORF">PR048_018506</name>
</gene>
<dbReference type="EMBL" id="JARBHB010000006">
    <property type="protein sequence ID" value="KAJ8882018.1"/>
    <property type="molecule type" value="Genomic_DNA"/>
</dbReference>
<evidence type="ECO:0000313" key="1">
    <source>
        <dbReference type="EMBL" id="KAJ8882018.1"/>
    </source>
</evidence>
<keyword evidence="2" id="KW-1185">Reference proteome</keyword>
<protein>
    <submittedName>
        <fullName evidence="1">Uncharacterized protein</fullName>
    </submittedName>
</protein>